<keyword evidence="8 13" id="KW-1005">Bacterial flagellum biogenesis</keyword>
<evidence type="ECO:0000256" key="3">
    <source>
        <dbReference type="ARBA" id="ARBA00010690"/>
    </source>
</evidence>
<dbReference type="FunFam" id="3.40.1690.10:FF:000001">
    <property type="entry name" value="Flagellar biosynthetic protein FlhB"/>
    <property type="match status" value="1"/>
</dbReference>
<evidence type="ECO:0000256" key="8">
    <source>
        <dbReference type="ARBA" id="ARBA00022795"/>
    </source>
</evidence>
<evidence type="ECO:0000313" key="14">
    <source>
        <dbReference type="EMBL" id="PEG32182.1"/>
    </source>
</evidence>
<name>A0A2A7MK31_9CLOT</name>
<dbReference type="RefSeq" id="WP_058296328.1">
    <property type="nucleotide sequence ID" value="NZ_CAMRXG010000021.1"/>
</dbReference>
<evidence type="ECO:0000313" key="15">
    <source>
        <dbReference type="Proteomes" id="UP000220840"/>
    </source>
</evidence>
<dbReference type="Proteomes" id="UP000220840">
    <property type="component" value="Unassembled WGS sequence"/>
</dbReference>
<evidence type="ECO:0000256" key="7">
    <source>
        <dbReference type="ARBA" id="ARBA00022692"/>
    </source>
</evidence>
<keyword evidence="14" id="KW-0966">Cell projection</keyword>
<gene>
    <name evidence="13 14" type="primary">flhB</name>
    <name evidence="14" type="ORF">CQ394_10940</name>
</gene>
<dbReference type="GO" id="GO:0006605">
    <property type="term" value="P:protein targeting"/>
    <property type="evidence" value="ECO:0007669"/>
    <property type="project" value="InterPro"/>
</dbReference>
<evidence type="ECO:0000256" key="12">
    <source>
        <dbReference type="ARBA" id="ARBA00023225"/>
    </source>
</evidence>
<keyword evidence="10 13" id="KW-1133">Transmembrane helix</keyword>
<sequence length="614" mass="69010">MIDTAYFLALFYISLRLTAFFLAVDVFFPTGTPRMLKGVLGLFMSFIVLGGVNYNFLTESITSNYHLALFGVNEVMTGLVLGIVTNMIFLAAKFAGSWMDFHVGFMMTSIIDPATDTQATLLGNLNYMVATLLFFMVNGHHLVINSLIKSFNILPIGTSIIYQDNMMRVIEIIIKCFVLGVKMAIPLVLVILITDLCLALITRTVPTIPVMLFGLPIKFLLGIFTYVLLLPMIFKLIASAIDNLPSIFESLISIAQVIPIFFIFADDKDGKTEEATPKKLSDAKKKGQIARSKDVNVAFTMVVCTFVVMAFSNFLGKTLKEVTIYFLSFGKLEHFNELTINNWIMIGILNTGKIILVFTVPIMIAGIVASIMQTGFIFTKEPIKFSLGKLKPKNGFKQIFSKRSLLNLGKNIAVVTIISYIAYLFIRDNYKEILTIYNLTFPSIVLEIKNLVIDIFKKICLILIIIAAIDFYFQKKLHKKEMRMTKQEVKDEYKNMEGDPKIKSKQKQKQREIGMQRMMQSVANATVVITNPTHLAIALKYEEGKDGAPVVVGKGADYVALKIKNIAKENEVPIVENKPLARLMYERVEIDQEIPQDLYQGVAEILAVVMKLKK</sequence>
<feature type="transmembrane region" description="Helical" evidence="13">
    <location>
        <begin position="295"/>
        <end position="315"/>
    </location>
</feature>
<dbReference type="InterPro" id="IPR002010">
    <property type="entry name" value="T3SS_IM_R"/>
</dbReference>
<evidence type="ECO:0000256" key="6">
    <source>
        <dbReference type="ARBA" id="ARBA00022475"/>
    </source>
</evidence>
<feature type="transmembrane region" description="Helical" evidence="13">
    <location>
        <begin position="76"/>
        <end position="98"/>
    </location>
</feature>
<dbReference type="NCBIfam" id="NF009411">
    <property type="entry name" value="PRK12772.1"/>
    <property type="match status" value="1"/>
</dbReference>
<comment type="similarity">
    <text evidence="3 13">Belongs to the type III secretion exporter family.</text>
</comment>
<dbReference type="InterPro" id="IPR029025">
    <property type="entry name" value="T3SS_substrate_exporter_C"/>
</dbReference>
<comment type="caution">
    <text evidence="13">Lacks conserved residue(s) required for the propagation of feature annotation.</text>
</comment>
<feature type="transmembrane region" description="Helical" evidence="13">
    <location>
        <begin position="354"/>
        <end position="379"/>
    </location>
</feature>
<dbReference type="Pfam" id="PF01312">
    <property type="entry name" value="Bac_export_2"/>
    <property type="match status" value="1"/>
</dbReference>
<dbReference type="GO" id="GO:0005886">
    <property type="term" value="C:plasma membrane"/>
    <property type="evidence" value="ECO:0007669"/>
    <property type="project" value="UniProtKB-SubCell"/>
</dbReference>
<comment type="function">
    <text evidence="13">Required for formation of the rod structure in the basal body of the flagellar apparatus. Together with FliI and FliH, may constitute the export apparatus of flagellin.</text>
</comment>
<feature type="transmembrane region" description="Helical" evidence="13">
    <location>
        <begin position="405"/>
        <end position="426"/>
    </location>
</feature>
<keyword evidence="12 13" id="KW-1006">Bacterial flagellum protein export</keyword>
<feature type="transmembrane region" description="Helical" evidence="13">
    <location>
        <begin position="208"/>
        <end position="229"/>
    </location>
</feature>
<keyword evidence="14" id="KW-0282">Flagellum</keyword>
<dbReference type="GO" id="GO:0044780">
    <property type="term" value="P:bacterial-type flagellum assembly"/>
    <property type="evidence" value="ECO:0007669"/>
    <property type="project" value="InterPro"/>
</dbReference>
<keyword evidence="6 13" id="KW-1003">Cell membrane</keyword>
<feature type="transmembrane region" description="Helical" evidence="13">
    <location>
        <begin position="119"/>
        <end position="137"/>
    </location>
</feature>
<feature type="transmembrane region" description="Helical" evidence="13">
    <location>
        <begin position="35"/>
        <end position="56"/>
    </location>
</feature>
<dbReference type="GO" id="GO:0009306">
    <property type="term" value="P:protein secretion"/>
    <property type="evidence" value="ECO:0007669"/>
    <property type="project" value="InterPro"/>
</dbReference>
<dbReference type="InterPro" id="IPR006135">
    <property type="entry name" value="T3SS_substrate_exporter"/>
</dbReference>
<protein>
    <recommendedName>
        <fullName evidence="4 13">Flagellar biosynthetic protein FlhB</fullName>
    </recommendedName>
</protein>
<keyword evidence="7 13" id="KW-0812">Transmembrane</keyword>
<dbReference type="Pfam" id="PF01311">
    <property type="entry name" value="Bac_export_1"/>
    <property type="match status" value="1"/>
</dbReference>
<accession>A0A2A7MK31</accession>
<proteinExistence type="inferred from homology"/>
<dbReference type="PANTHER" id="PTHR30531:SF12">
    <property type="entry name" value="FLAGELLAR BIOSYNTHETIC PROTEIN FLHB"/>
    <property type="match status" value="1"/>
</dbReference>
<dbReference type="STRING" id="137838.GCA_001458595_03676"/>
<comment type="similarity">
    <text evidence="2">Belongs to the FliR/MopE/SpaR family.</text>
</comment>
<dbReference type="AlphaFoldDB" id="A0A2A7MK31"/>
<evidence type="ECO:0000256" key="5">
    <source>
        <dbReference type="ARBA" id="ARBA00022448"/>
    </source>
</evidence>
<comment type="subcellular location">
    <subcellularLocation>
        <location evidence="1">Cell membrane</location>
        <topology evidence="1">Multi-pass membrane protein</topology>
    </subcellularLocation>
</comment>
<evidence type="ECO:0000256" key="11">
    <source>
        <dbReference type="ARBA" id="ARBA00023136"/>
    </source>
</evidence>
<feature type="transmembrane region" description="Helical" evidence="13">
    <location>
        <begin position="6"/>
        <end position="28"/>
    </location>
</feature>
<evidence type="ECO:0000256" key="1">
    <source>
        <dbReference type="ARBA" id="ARBA00004651"/>
    </source>
</evidence>
<keyword evidence="15" id="KW-1185">Reference proteome</keyword>
<dbReference type="InterPro" id="IPR006136">
    <property type="entry name" value="FlhB"/>
</dbReference>
<evidence type="ECO:0000256" key="10">
    <source>
        <dbReference type="ARBA" id="ARBA00022989"/>
    </source>
</evidence>
<organism evidence="14 15">
    <name type="scientific">Clostridium neonatale</name>
    <dbReference type="NCBI Taxonomy" id="137838"/>
    <lineage>
        <taxon>Bacteria</taxon>
        <taxon>Bacillati</taxon>
        <taxon>Bacillota</taxon>
        <taxon>Clostridia</taxon>
        <taxon>Eubacteriales</taxon>
        <taxon>Clostridiaceae</taxon>
        <taxon>Clostridium</taxon>
    </lineage>
</organism>
<evidence type="ECO:0000256" key="9">
    <source>
        <dbReference type="ARBA" id="ARBA00022927"/>
    </source>
</evidence>
<dbReference type="OrthoDB" id="9807950at2"/>
<keyword evidence="9 13" id="KW-0653">Protein transport</keyword>
<keyword evidence="11 13" id="KW-0472">Membrane</keyword>
<feature type="transmembrane region" description="Helical" evidence="13">
    <location>
        <begin position="455"/>
        <end position="473"/>
    </location>
</feature>
<dbReference type="Gene3D" id="3.40.1690.10">
    <property type="entry name" value="secretion proteins EscU"/>
    <property type="match status" value="1"/>
</dbReference>
<evidence type="ECO:0000256" key="4">
    <source>
        <dbReference type="ARBA" id="ARBA00021622"/>
    </source>
</evidence>
<dbReference type="NCBIfam" id="TIGR00328">
    <property type="entry name" value="flhB"/>
    <property type="match status" value="1"/>
</dbReference>
<evidence type="ECO:0000256" key="13">
    <source>
        <dbReference type="RuleBase" id="RU364091"/>
    </source>
</evidence>
<reference evidence="14 15" key="1">
    <citation type="submission" date="2017-10" db="EMBL/GenBank/DDBJ databases">
        <title>Effective Description of Clostridium neonatale sp. nov. linked to necrotizing enterocolitis in neonates and a clarification of species assignable to the genus Clostridium (Prazmowski 1880) emend. Lawson and Rainey 2016.</title>
        <authorList>
            <person name="Bernard K."/>
            <person name="Burdz T."/>
            <person name="Wiebe D."/>
            <person name="Balcewich B."/>
            <person name="Alfa M."/>
            <person name="Bernier A.-M."/>
        </authorList>
    </citation>
    <scope>NUCLEOTIDE SEQUENCE [LARGE SCALE GENOMIC DNA]</scope>
    <source>
        <strain evidence="14 15">LCDC99A005</strain>
    </source>
</reference>
<dbReference type="PANTHER" id="PTHR30531">
    <property type="entry name" value="FLAGELLAR BIOSYNTHETIC PROTEIN FLHB"/>
    <property type="match status" value="1"/>
</dbReference>
<dbReference type="EMBL" id="PDCJ01000001">
    <property type="protein sequence ID" value="PEG32182.1"/>
    <property type="molecule type" value="Genomic_DNA"/>
</dbReference>
<keyword evidence="14" id="KW-0969">Cilium</keyword>
<keyword evidence="5 13" id="KW-0813">Transport</keyword>
<dbReference type="PRINTS" id="PR00950">
    <property type="entry name" value="TYPE3IMSPROT"/>
</dbReference>
<dbReference type="SUPFAM" id="SSF160544">
    <property type="entry name" value="EscU C-terminal domain-like"/>
    <property type="match status" value="1"/>
</dbReference>
<comment type="caution">
    <text evidence="14">The sequence shown here is derived from an EMBL/GenBank/DDBJ whole genome shotgun (WGS) entry which is preliminary data.</text>
</comment>
<dbReference type="Gene3D" id="6.10.250.2080">
    <property type="match status" value="1"/>
</dbReference>
<evidence type="ECO:0000256" key="2">
    <source>
        <dbReference type="ARBA" id="ARBA00009772"/>
    </source>
</evidence>